<reference evidence="4" key="1">
    <citation type="journal article" date="2014" name="Int. J. Syst. Evol. Microbiol.">
        <title>Complete genome sequence of Corynebacterium casei LMG S-19264T (=DSM 44701T), isolated from a smear-ripened cheese.</title>
        <authorList>
            <consortium name="US DOE Joint Genome Institute (JGI-PGF)"/>
            <person name="Walter F."/>
            <person name="Albersmeier A."/>
            <person name="Kalinowski J."/>
            <person name="Ruckert C."/>
        </authorList>
    </citation>
    <scope>NUCLEOTIDE SEQUENCE</scope>
    <source>
        <strain evidence="4">CGMCC 1.15178</strain>
    </source>
</reference>
<dbReference type="Proteomes" id="UP000612456">
    <property type="component" value="Unassembled WGS sequence"/>
</dbReference>
<name>A0A916ZCZ1_9BACL</name>
<gene>
    <name evidence="4" type="ORF">GCM10010911_51810</name>
</gene>
<dbReference type="PANTHER" id="PTHR43818:SF11">
    <property type="entry name" value="BCDNA.GH03377"/>
    <property type="match status" value="1"/>
</dbReference>
<dbReference type="InterPro" id="IPR036291">
    <property type="entry name" value="NAD(P)-bd_dom_sf"/>
</dbReference>
<dbReference type="EMBL" id="BMHP01000004">
    <property type="protein sequence ID" value="GGD87006.1"/>
    <property type="molecule type" value="Genomic_DNA"/>
</dbReference>
<dbReference type="PANTHER" id="PTHR43818">
    <property type="entry name" value="BCDNA.GH03377"/>
    <property type="match status" value="1"/>
</dbReference>
<organism evidence="4 5">
    <name type="scientific">Paenibacillus nasutitermitis</name>
    <dbReference type="NCBI Taxonomy" id="1652958"/>
    <lineage>
        <taxon>Bacteria</taxon>
        <taxon>Bacillati</taxon>
        <taxon>Bacillota</taxon>
        <taxon>Bacilli</taxon>
        <taxon>Bacillales</taxon>
        <taxon>Paenibacillaceae</taxon>
        <taxon>Paenibacillus</taxon>
    </lineage>
</organism>
<dbReference type="RefSeq" id="WP_188996526.1">
    <property type="nucleotide sequence ID" value="NZ_BMHP01000004.1"/>
</dbReference>
<evidence type="ECO:0000313" key="4">
    <source>
        <dbReference type="EMBL" id="GGD87006.1"/>
    </source>
</evidence>
<evidence type="ECO:0000256" key="1">
    <source>
        <dbReference type="ARBA" id="ARBA00023002"/>
    </source>
</evidence>
<evidence type="ECO:0000259" key="3">
    <source>
        <dbReference type="Pfam" id="PF22725"/>
    </source>
</evidence>
<feature type="domain" description="Gfo/Idh/MocA-like oxidoreductase N-terminal" evidence="2">
    <location>
        <begin position="4"/>
        <end position="120"/>
    </location>
</feature>
<accession>A0A916ZCZ1</accession>
<feature type="domain" description="GFO/IDH/MocA-like oxidoreductase" evidence="3">
    <location>
        <begin position="132"/>
        <end position="258"/>
    </location>
</feature>
<dbReference type="GO" id="GO:0000166">
    <property type="term" value="F:nucleotide binding"/>
    <property type="evidence" value="ECO:0007669"/>
    <property type="project" value="InterPro"/>
</dbReference>
<dbReference type="InterPro" id="IPR000683">
    <property type="entry name" value="Gfo/Idh/MocA-like_OxRdtase_N"/>
</dbReference>
<sequence length="348" mass="37812">MSKVRVAVVGCGNVATCYIPNMKKNNQYAEVVAVCDSRIERAKELAATYEIERYYGDFEQMLREEAFDLLVNLTSMPFHEPYSRLALEAGKHVWVEKPISTELKSAHELVAYAKQQGLGLWSAPNTPASPAFRYMSEMIESGAIGKPFTAQGIYGTGGPSWGQWFYKKGGGSLFDLGVYNITTLTGLLGPAKSVVAMSGIAIPERVVEGEAITVEADDNTALILDHGNAVFSVVQTGFVYGNQMEDWSVQIIGTKGALALEGFDWEPRGVRVMGGAPGQWERQCQDQGSYAWDGGGSYIAECLATGKKPLMSGEHAVHVLEIMEATHRSALTGRKVGVESVFPKPLDL</sequence>
<dbReference type="Pfam" id="PF01408">
    <property type="entry name" value="GFO_IDH_MocA"/>
    <property type="match status" value="1"/>
</dbReference>
<evidence type="ECO:0000313" key="5">
    <source>
        <dbReference type="Proteomes" id="UP000612456"/>
    </source>
</evidence>
<proteinExistence type="predicted"/>
<protein>
    <submittedName>
        <fullName evidence="4">Oxidoreductase</fullName>
    </submittedName>
</protein>
<comment type="caution">
    <text evidence="4">The sequence shown here is derived from an EMBL/GenBank/DDBJ whole genome shotgun (WGS) entry which is preliminary data.</text>
</comment>
<dbReference type="GO" id="GO:0016491">
    <property type="term" value="F:oxidoreductase activity"/>
    <property type="evidence" value="ECO:0007669"/>
    <property type="project" value="UniProtKB-KW"/>
</dbReference>
<keyword evidence="1" id="KW-0560">Oxidoreductase</keyword>
<dbReference type="InterPro" id="IPR055170">
    <property type="entry name" value="GFO_IDH_MocA-like_dom"/>
</dbReference>
<dbReference type="SUPFAM" id="SSF51735">
    <property type="entry name" value="NAD(P)-binding Rossmann-fold domains"/>
    <property type="match status" value="1"/>
</dbReference>
<dbReference type="Pfam" id="PF22725">
    <property type="entry name" value="GFO_IDH_MocA_C3"/>
    <property type="match status" value="1"/>
</dbReference>
<evidence type="ECO:0000259" key="2">
    <source>
        <dbReference type="Pfam" id="PF01408"/>
    </source>
</evidence>
<dbReference type="SUPFAM" id="SSF55347">
    <property type="entry name" value="Glyceraldehyde-3-phosphate dehydrogenase-like, C-terminal domain"/>
    <property type="match status" value="1"/>
</dbReference>
<dbReference type="AlphaFoldDB" id="A0A916ZCZ1"/>
<dbReference type="Gene3D" id="3.30.360.10">
    <property type="entry name" value="Dihydrodipicolinate Reductase, domain 2"/>
    <property type="match status" value="1"/>
</dbReference>
<keyword evidence="5" id="KW-1185">Reference proteome</keyword>
<dbReference type="InterPro" id="IPR050463">
    <property type="entry name" value="Gfo/Idh/MocA_oxidrdct_glycsds"/>
</dbReference>
<reference evidence="4" key="2">
    <citation type="submission" date="2020-09" db="EMBL/GenBank/DDBJ databases">
        <authorList>
            <person name="Sun Q."/>
            <person name="Zhou Y."/>
        </authorList>
    </citation>
    <scope>NUCLEOTIDE SEQUENCE</scope>
    <source>
        <strain evidence="4">CGMCC 1.15178</strain>
    </source>
</reference>
<dbReference type="Gene3D" id="3.40.50.720">
    <property type="entry name" value="NAD(P)-binding Rossmann-like Domain"/>
    <property type="match status" value="1"/>
</dbReference>